<dbReference type="SUPFAM" id="SSF103088">
    <property type="entry name" value="OmpA-like"/>
    <property type="match status" value="1"/>
</dbReference>
<feature type="compositionally biased region" description="Pro residues" evidence="2">
    <location>
        <begin position="70"/>
        <end position="88"/>
    </location>
</feature>
<keyword evidence="3" id="KW-1133">Transmembrane helix</keyword>
<dbReference type="Proteomes" id="UP001165667">
    <property type="component" value="Unassembled WGS sequence"/>
</dbReference>
<gene>
    <name evidence="5" type="primary">icmH</name>
    <name evidence="5" type="ORF">M8523_01665</name>
</gene>
<reference evidence="5" key="1">
    <citation type="submission" date="2022-05" db="EMBL/GenBank/DDBJ databases">
        <authorList>
            <person name="Pankratov T."/>
        </authorList>
    </citation>
    <scope>NUCLEOTIDE SEQUENCE</scope>
    <source>
        <strain evidence="5">BP6-180914</strain>
    </source>
</reference>
<dbReference type="InterPro" id="IPR006665">
    <property type="entry name" value="OmpA-like"/>
</dbReference>
<keyword evidence="3" id="KW-0812">Transmembrane</keyword>
<evidence type="ECO:0000259" key="4">
    <source>
        <dbReference type="PROSITE" id="PS51123"/>
    </source>
</evidence>
<dbReference type="Pfam" id="PF00691">
    <property type="entry name" value="OmpA"/>
    <property type="match status" value="1"/>
</dbReference>
<dbReference type="NCBIfam" id="TIGR03349">
    <property type="entry name" value="IV_VI_DotU"/>
    <property type="match status" value="1"/>
</dbReference>
<accession>A0AA42CKX0</accession>
<keyword evidence="1 3" id="KW-0472">Membrane</keyword>
<dbReference type="InterPro" id="IPR038522">
    <property type="entry name" value="T4/T6SS_DotU_sf"/>
</dbReference>
<evidence type="ECO:0000313" key="6">
    <source>
        <dbReference type="Proteomes" id="UP001165667"/>
    </source>
</evidence>
<dbReference type="InterPro" id="IPR017732">
    <property type="entry name" value="T4/T6SS_DotU"/>
</dbReference>
<evidence type="ECO:0000313" key="5">
    <source>
        <dbReference type="EMBL" id="MCW6506725.1"/>
    </source>
</evidence>
<comment type="caution">
    <text evidence="5">The sequence shown here is derived from an EMBL/GenBank/DDBJ whole genome shotgun (WGS) entry which is preliminary data.</text>
</comment>
<dbReference type="PROSITE" id="PS51123">
    <property type="entry name" value="OMPA_2"/>
    <property type="match status" value="1"/>
</dbReference>
<sequence>MSDRGPPERDDRTIIRPNPGGRRPGPPSTPQAPSWPQAPTPPEWGKAAAPPAPPGTRNESAWPPSDWTQSPPPPPQGLPRAAPPPASPPRAQAVGPDEDWIASAAPAPVATGPSRRALARIDELFAPNSNPLMRAASPLLLMLGRLRASLLTARFAPLMEQVAQAIQNFDVEIRKAGVPEDQATMAKYIVCATADDIVQNIPADDRHEWSRHSMLASFFGERIGGVRFFELVDRAKVDPVVNYSLLELEHACLALGFQGRYRSEGGGFATLQQVQRNIYETLRRVRPKVARDLSPRWKGQALAARKTGVQVPVWAVGSVALLLCFVLFAILRYLLSGGAEAASAATLALNPATPITLARKTFVPPPPPPVPTVTQLTQLQRIRAALAPEIKAGTISVPDPTGPNWIVINVGSLLLFKPGQAAVISQFMPLADRIRTMLEQEIGTIGVIGHTDNTALGPTDAFKSNYDLSVARAKNVVAILKDGFPIPSRFKLEGKGADMPIADNKTEAGRRQNRRVEILVQRTD</sequence>
<dbReference type="AlphaFoldDB" id="A0AA42CKX0"/>
<feature type="region of interest" description="Disordered" evidence="2">
    <location>
        <begin position="1"/>
        <end position="94"/>
    </location>
</feature>
<dbReference type="Gene3D" id="1.25.40.590">
    <property type="entry name" value="Type IV / VI secretion system, DotU"/>
    <property type="match status" value="1"/>
</dbReference>
<dbReference type="PANTHER" id="PTHR38033">
    <property type="entry name" value="MEMBRANE PROTEIN-RELATED"/>
    <property type="match status" value="1"/>
</dbReference>
<dbReference type="Gene3D" id="3.30.1330.60">
    <property type="entry name" value="OmpA-like domain"/>
    <property type="match status" value="1"/>
</dbReference>
<evidence type="ECO:0000256" key="1">
    <source>
        <dbReference type="PROSITE-ProRule" id="PRU00473"/>
    </source>
</evidence>
<evidence type="ECO:0000256" key="3">
    <source>
        <dbReference type="SAM" id="Phobius"/>
    </source>
</evidence>
<feature type="transmembrane region" description="Helical" evidence="3">
    <location>
        <begin position="313"/>
        <end position="335"/>
    </location>
</feature>
<dbReference type="CDD" id="cd07185">
    <property type="entry name" value="OmpA_C-like"/>
    <property type="match status" value="1"/>
</dbReference>
<protein>
    <submittedName>
        <fullName evidence="5">Type IVB secretion system protein IcmH/DotU</fullName>
    </submittedName>
</protein>
<proteinExistence type="predicted"/>
<feature type="compositionally biased region" description="Basic and acidic residues" evidence="2">
    <location>
        <begin position="1"/>
        <end position="14"/>
    </location>
</feature>
<dbReference type="PANTHER" id="PTHR38033:SF1">
    <property type="entry name" value="DOTU FAMILY TYPE IV_VI SECRETION SYSTEM PROTEIN"/>
    <property type="match status" value="1"/>
</dbReference>
<dbReference type="EMBL" id="JAMOIM010000001">
    <property type="protein sequence ID" value="MCW6506725.1"/>
    <property type="molecule type" value="Genomic_DNA"/>
</dbReference>
<dbReference type="NCBIfam" id="NF038228">
    <property type="entry name" value="IcmH_DotU_IVB"/>
    <property type="match status" value="1"/>
</dbReference>
<name>A0AA42CKX0_9HYPH</name>
<feature type="domain" description="OmpA-like" evidence="4">
    <location>
        <begin position="403"/>
        <end position="524"/>
    </location>
</feature>
<dbReference type="InterPro" id="IPR036737">
    <property type="entry name" value="OmpA-like_sf"/>
</dbReference>
<dbReference type="GO" id="GO:0016020">
    <property type="term" value="C:membrane"/>
    <property type="evidence" value="ECO:0007669"/>
    <property type="project" value="UniProtKB-UniRule"/>
</dbReference>
<organism evidence="5 6">
    <name type="scientific">Lichenifustis flavocetrariae</name>
    <dbReference type="NCBI Taxonomy" id="2949735"/>
    <lineage>
        <taxon>Bacteria</taxon>
        <taxon>Pseudomonadati</taxon>
        <taxon>Pseudomonadota</taxon>
        <taxon>Alphaproteobacteria</taxon>
        <taxon>Hyphomicrobiales</taxon>
        <taxon>Lichenihabitantaceae</taxon>
        <taxon>Lichenifustis</taxon>
    </lineage>
</organism>
<dbReference type="RefSeq" id="WP_282583074.1">
    <property type="nucleotide sequence ID" value="NZ_JAMOIM010000001.1"/>
</dbReference>
<evidence type="ECO:0000256" key="2">
    <source>
        <dbReference type="SAM" id="MobiDB-lite"/>
    </source>
</evidence>
<keyword evidence="6" id="KW-1185">Reference proteome</keyword>
<dbReference type="Pfam" id="PF09850">
    <property type="entry name" value="DotU"/>
    <property type="match status" value="1"/>
</dbReference>